<dbReference type="AlphaFoldDB" id="A0A7U3ZQJ2"/>
<accession>A0A7U3ZQJ2</accession>
<feature type="transmembrane region" description="Helical" evidence="1">
    <location>
        <begin position="219"/>
        <end position="240"/>
    </location>
</feature>
<protein>
    <submittedName>
        <fullName evidence="2">Uncharacterized protein</fullName>
    </submittedName>
</protein>
<dbReference type="RefSeq" id="WP_013930769.1">
    <property type="nucleotide sequence ID" value="NC_015703.1"/>
</dbReference>
<name>A0A7U3ZQJ2_RUNSL</name>
<gene>
    <name evidence="2" type="ordered locus">Runsl_5196</name>
</gene>
<keyword evidence="1" id="KW-1133">Transmembrane helix</keyword>
<evidence type="ECO:0000313" key="3">
    <source>
        <dbReference type="Proteomes" id="UP000000493"/>
    </source>
</evidence>
<reference evidence="2 3" key="2">
    <citation type="journal article" date="2012" name="Stand. Genomic Sci.">
        <title>Complete genome sequence of the aquatic bacterium Runella slithyformis type strain (LSU 4(T)).</title>
        <authorList>
            <person name="Copeland A."/>
            <person name="Zhang X."/>
            <person name="Misra M."/>
            <person name="Lapidus A."/>
            <person name="Nolan M."/>
            <person name="Lucas S."/>
            <person name="Deshpande S."/>
            <person name="Cheng J.F."/>
            <person name="Tapia R."/>
            <person name="Goodwin L.A."/>
            <person name="Pitluck S."/>
            <person name="Liolios K."/>
            <person name="Pagani I."/>
            <person name="Ivanova N."/>
            <person name="Mikhailova N."/>
            <person name="Pati A."/>
            <person name="Chen A."/>
            <person name="Palaniappan K."/>
            <person name="Land M."/>
            <person name="Hauser L."/>
            <person name="Pan C."/>
            <person name="Jeffries C.D."/>
            <person name="Detter J.C."/>
            <person name="Brambilla E.M."/>
            <person name="Rohde M."/>
            <person name="Djao O.D."/>
            <person name="Goker M."/>
            <person name="Sikorski J."/>
            <person name="Tindall B.J."/>
            <person name="Woyke T."/>
            <person name="Bristow J."/>
            <person name="Eisen J.A."/>
            <person name="Markowitz V."/>
            <person name="Hugenholtz P."/>
            <person name="Kyrpides N.C."/>
            <person name="Klenk H.P."/>
            <person name="Mavromatis K."/>
        </authorList>
    </citation>
    <scope>NUCLEOTIDE SEQUENCE [LARGE SCALE GENOMIC DNA]</scope>
    <source>
        <strain evidence="3">ATCC 29530 / DSM 19594 / LMG 11500 / NCIMB 11436 / LSU 4</strain>
    </source>
</reference>
<dbReference type="Proteomes" id="UP000000493">
    <property type="component" value="Chromosome"/>
</dbReference>
<evidence type="ECO:0000313" key="2">
    <source>
        <dbReference type="EMBL" id="AEI51496.1"/>
    </source>
</evidence>
<feature type="transmembrane region" description="Helical" evidence="1">
    <location>
        <begin position="137"/>
        <end position="158"/>
    </location>
</feature>
<reference evidence="3" key="1">
    <citation type="submission" date="2011-06" db="EMBL/GenBank/DDBJ databases">
        <title>The complete genome of chromosome of Runella slithyformis DSM 19594.</title>
        <authorList>
            <consortium name="US DOE Joint Genome Institute (JGI-PGF)"/>
            <person name="Lucas S."/>
            <person name="Han J."/>
            <person name="Lapidus A."/>
            <person name="Bruce D."/>
            <person name="Goodwin L."/>
            <person name="Pitluck S."/>
            <person name="Peters L."/>
            <person name="Kyrpides N."/>
            <person name="Mavromatis K."/>
            <person name="Ivanova N."/>
            <person name="Ovchinnikova G."/>
            <person name="Zhang X."/>
            <person name="Misra M."/>
            <person name="Detter J.C."/>
            <person name="Tapia R."/>
            <person name="Han C."/>
            <person name="Land M."/>
            <person name="Hauser L."/>
            <person name="Markowitz V."/>
            <person name="Cheng J.-F."/>
            <person name="Hugenholtz P."/>
            <person name="Woyke T."/>
            <person name="Wu D."/>
            <person name="Tindall B."/>
            <person name="Faehrich R."/>
            <person name="Brambilla E."/>
            <person name="Klenk H.-P."/>
            <person name="Eisen J.A."/>
        </authorList>
    </citation>
    <scope>NUCLEOTIDE SEQUENCE [LARGE SCALE GENOMIC DNA]</scope>
    <source>
        <strain evidence="3">ATCC 29530 / DSM 19594 / LMG 11500 / NCIMB 11436 / LSU 4</strain>
    </source>
</reference>
<evidence type="ECO:0000256" key="1">
    <source>
        <dbReference type="SAM" id="Phobius"/>
    </source>
</evidence>
<dbReference type="KEGG" id="rsi:Runsl_5196"/>
<dbReference type="EMBL" id="CP002859">
    <property type="protein sequence ID" value="AEI51496.1"/>
    <property type="molecule type" value="Genomic_DNA"/>
</dbReference>
<organism evidence="2 3">
    <name type="scientific">Runella slithyformis (strain ATCC 29530 / DSM 19594 / LMG 11500 / NCIMB 11436 / LSU 4)</name>
    <dbReference type="NCBI Taxonomy" id="761193"/>
    <lineage>
        <taxon>Bacteria</taxon>
        <taxon>Pseudomonadati</taxon>
        <taxon>Bacteroidota</taxon>
        <taxon>Cytophagia</taxon>
        <taxon>Cytophagales</taxon>
        <taxon>Spirosomataceae</taxon>
        <taxon>Runella</taxon>
    </lineage>
</organism>
<keyword evidence="1" id="KW-0812">Transmembrane</keyword>
<keyword evidence="3" id="KW-1185">Reference proteome</keyword>
<keyword evidence="1" id="KW-0472">Membrane</keyword>
<sequence length="267" mass="29063">MKKILLLGIGVWWLALAEAMAQPRISGVRFEVNSKDKLIEITYDVFGIRMADSIYVTVAGKTSGNIVPRSLSGAVGRGVKPGSGRKIYWDVVADGLKIDEEIEVKVQLELAEAYALAGRDTTGRPPKTVVKRDRKGLNGGALLVLGGGLAAGGGLYYWSTLMKEKSIASYDLYKIRNWNHKQDISIGTDTELQRRLAASIEQSDADFKKAKTQQTLSKVMLIGGVALAVTDAFFTIPTLLQKKNNRVGLRFDMSPWGVASAGVNVKF</sequence>
<proteinExistence type="predicted"/>